<dbReference type="PROSITE" id="PS51257">
    <property type="entry name" value="PROKAR_LIPOPROTEIN"/>
    <property type="match status" value="1"/>
</dbReference>
<evidence type="ECO:0000259" key="1">
    <source>
        <dbReference type="Pfam" id="PF09084"/>
    </source>
</evidence>
<dbReference type="SUPFAM" id="SSF53850">
    <property type="entry name" value="Periplasmic binding protein-like II"/>
    <property type="match status" value="1"/>
</dbReference>
<sequence>MFKHKSNLLNFSIAIILVGMLILTACGSSSGSAKSEMDTVKYGGQLYPEEYLLKGQDFWSKYGLTVQHTLFSSGGENNQALISNAIDINIGSDSKSVELFNAMGDKVVIIAASQRGDRYSTMVQTDSGITSWYDMKGETVGIRLGTGAEQVVRRYFEAVGDLSWDDFNWVDLKVEDMAAALADGSIASFTAWEPTPAIAEATGNAQVMMSYGDYALTPVLIHTSKAYAESHHDELVAFLKGQLDKVDMIQNNPDEAARIAAEAASAQGSEVAPEVFKTIFERVDFSLDVDDEVLAALNDTAQFLKDQGSIDTIPEFYVDMSFLKEAEESR</sequence>
<accession>A0A347ZW12</accession>
<gene>
    <name evidence="2" type="ORF">DFR64_2393</name>
</gene>
<dbReference type="InterPro" id="IPR015168">
    <property type="entry name" value="SsuA/THI5"/>
</dbReference>
<keyword evidence="3" id="KW-1185">Reference proteome</keyword>
<organism evidence="2 3">
    <name type="scientific">Pelolinea submarina</name>
    <dbReference type="NCBI Taxonomy" id="913107"/>
    <lineage>
        <taxon>Bacteria</taxon>
        <taxon>Bacillati</taxon>
        <taxon>Chloroflexota</taxon>
        <taxon>Anaerolineae</taxon>
        <taxon>Anaerolineales</taxon>
        <taxon>Anaerolineaceae</taxon>
        <taxon>Pelolinea</taxon>
    </lineage>
</organism>
<comment type="caution">
    <text evidence="2">The sequence shown here is derived from an EMBL/GenBank/DDBJ whole genome shotgun (WGS) entry which is preliminary data.</text>
</comment>
<dbReference type="CDD" id="cd01008">
    <property type="entry name" value="PBP2_NrtA_SsuA_CpmA_like"/>
    <property type="match status" value="1"/>
</dbReference>
<reference evidence="2 3" key="1">
    <citation type="submission" date="2018-08" db="EMBL/GenBank/DDBJ databases">
        <title>Genomic Encyclopedia of Type Strains, Phase IV (KMG-IV): sequencing the most valuable type-strain genomes for metagenomic binning, comparative biology and taxonomic classification.</title>
        <authorList>
            <person name="Goeker M."/>
        </authorList>
    </citation>
    <scope>NUCLEOTIDE SEQUENCE [LARGE SCALE GENOMIC DNA]</scope>
    <source>
        <strain evidence="2 3">DSM 23923</strain>
    </source>
</reference>
<dbReference type="OrthoDB" id="286202at2"/>
<dbReference type="Gene3D" id="3.40.190.10">
    <property type="entry name" value="Periplasmic binding protein-like II"/>
    <property type="match status" value="2"/>
</dbReference>
<name>A0A347ZW12_9CHLR</name>
<proteinExistence type="predicted"/>
<dbReference type="Pfam" id="PF09084">
    <property type="entry name" value="NMT1"/>
    <property type="match status" value="1"/>
</dbReference>
<feature type="domain" description="SsuA/THI5-like" evidence="1">
    <location>
        <begin position="54"/>
        <end position="256"/>
    </location>
</feature>
<evidence type="ECO:0000313" key="2">
    <source>
        <dbReference type="EMBL" id="REG07189.1"/>
    </source>
</evidence>
<dbReference type="EMBL" id="QUMS01000003">
    <property type="protein sequence ID" value="REG07189.1"/>
    <property type="molecule type" value="Genomic_DNA"/>
</dbReference>
<protein>
    <submittedName>
        <fullName evidence="2">ABC-type nitrate/sulfonate/bicarbonate transport system substrate-binding protein</fullName>
    </submittedName>
</protein>
<dbReference type="RefSeq" id="WP_116225664.1">
    <property type="nucleotide sequence ID" value="NZ_AP018437.1"/>
</dbReference>
<dbReference type="Proteomes" id="UP000256388">
    <property type="component" value="Unassembled WGS sequence"/>
</dbReference>
<dbReference type="AlphaFoldDB" id="A0A347ZW12"/>
<evidence type="ECO:0000313" key="3">
    <source>
        <dbReference type="Proteomes" id="UP000256388"/>
    </source>
</evidence>
<dbReference type="PANTHER" id="PTHR30024">
    <property type="entry name" value="ALIPHATIC SULFONATES-BINDING PROTEIN-RELATED"/>
    <property type="match status" value="1"/>
</dbReference>